<dbReference type="PANTHER" id="PTHR37981">
    <property type="entry name" value="LIPASE 2"/>
    <property type="match status" value="1"/>
</dbReference>
<proteinExistence type="predicted"/>
<reference evidence="2" key="1">
    <citation type="submission" date="2019-04" db="EMBL/GenBank/DDBJ databases">
        <title>Friends and foes A comparative genomics studyof 23 Aspergillus species from section Flavi.</title>
        <authorList>
            <consortium name="DOE Joint Genome Institute"/>
            <person name="Kjaerbolling I."/>
            <person name="Vesth T."/>
            <person name="Frisvad J.C."/>
            <person name="Nybo J.L."/>
            <person name="Theobald S."/>
            <person name="Kildgaard S."/>
            <person name="Isbrandt T."/>
            <person name="Kuo A."/>
            <person name="Sato A."/>
            <person name="Lyhne E.K."/>
            <person name="Kogle M.E."/>
            <person name="Wiebenga A."/>
            <person name="Kun R.S."/>
            <person name="Lubbers R.J."/>
            <person name="Makela M.R."/>
            <person name="Barry K."/>
            <person name="Chovatia M."/>
            <person name="Clum A."/>
            <person name="Daum C."/>
            <person name="Haridas S."/>
            <person name="He G."/>
            <person name="LaButti K."/>
            <person name="Lipzen A."/>
            <person name="Mondo S."/>
            <person name="Riley R."/>
            <person name="Salamov A."/>
            <person name="Simmons B.A."/>
            <person name="Magnuson J.K."/>
            <person name="Henrissat B."/>
            <person name="Mortensen U.H."/>
            <person name="Larsen T.O."/>
            <person name="Devries R.P."/>
            <person name="Grigoriev I.V."/>
            <person name="Machida M."/>
            <person name="Baker S.E."/>
            <person name="Andersen M.R."/>
        </authorList>
    </citation>
    <scope>NUCLEOTIDE SEQUENCE [LARGE SCALE GENOMIC DNA]</scope>
    <source>
        <strain evidence="2">CBS 553.77</strain>
    </source>
</reference>
<dbReference type="GO" id="GO:0006629">
    <property type="term" value="P:lipid metabolic process"/>
    <property type="evidence" value="ECO:0007669"/>
    <property type="project" value="TreeGrafter"/>
</dbReference>
<sequence>MDSTQIYYVDVQPYFESHRWCENADGSWHEPDSGHQGTYFFLSDWPDVPVGTNDVNTAEEEAAELSALIAQGSIPVPDAATCRNNLGTDPDPYAVAMCDVAINVAQNSTGTEAEHLAKANEALASGNYSADSISWYLPTRQVKTFHPRSSGMIAYRNAIIAAL</sequence>
<dbReference type="GO" id="GO:0016788">
    <property type="term" value="F:hydrolase activity, acting on ester bonds"/>
    <property type="evidence" value="ECO:0007669"/>
    <property type="project" value="InterPro"/>
</dbReference>
<organism evidence="1 2">
    <name type="scientific">Aspergillus coremiiformis</name>
    <dbReference type="NCBI Taxonomy" id="138285"/>
    <lineage>
        <taxon>Eukaryota</taxon>
        <taxon>Fungi</taxon>
        <taxon>Dikarya</taxon>
        <taxon>Ascomycota</taxon>
        <taxon>Pezizomycotina</taxon>
        <taxon>Eurotiomycetes</taxon>
        <taxon>Eurotiomycetidae</taxon>
        <taxon>Eurotiales</taxon>
        <taxon>Aspergillaceae</taxon>
        <taxon>Aspergillus</taxon>
        <taxon>Aspergillus subgen. Circumdati</taxon>
    </lineage>
</organism>
<dbReference type="PANTHER" id="PTHR37981:SF1">
    <property type="entry name" value="SGNH HYDROLASE-TYPE ESTERASE DOMAIN-CONTAINING PROTEIN"/>
    <property type="match status" value="1"/>
</dbReference>
<dbReference type="InterPro" id="IPR037460">
    <property type="entry name" value="SEST-like"/>
</dbReference>
<evidence type="ECO:0000313" key="2">
    <source>
        <dbReference type="Proteomes" id="UP000327118"/>
    </source>
</evidence>
<dbReference type="OrthoDB" id="4503250at2759"/>
<dbReference type="AlphaFoldDB" id="A0A5N6ZKU1"/>
<gene>
    <name evidence="1" type="ORF">BDV28DRAFT_126526</name>
</gene>
<name>A0A5N6ZKU1_9EURO</name>
<evidence type="ECO:0000313" key="1">
    <source>
        <dbReference type="EMBL" id="KAE8356780.1"/>
    </source>
</evidence>
<accession>A0A5N6ZKU1</accession>
<protein>
    <submittedName>
        <fullName evidence="1">Uncharacterized protein</fullName>
    </submittedName>
</protein>
<dbReference type="EMBL" id="ML739035">
    <property type="protein sequence ID" value="KAE8356780.1"/>
    <property type="molecule type" value="Genomic_DNA"/>
</dbReference>
<keyword evidence="2" id="KW-1185">Reference proteome</keyword>
<dbReference type="Proteomes" id="UP000327118">
    <property type="component" value="Unassembled WGS sequence"/>
</dbReference>